<evidence type="ECO:0008006" key="3">
    <source>
        <dbReference type="Google" id="ProtNLM"/>
    </source>
</evidence>
<comment type="caution">
    <text evidence="1">The sequence shown here is derived from an EMBL/GenBank/DDBJ whole genome shotgun (WGS) entry which is preliminary data.</text>
</comment>
<accession>B9XNL3</accession>
<evidence type="ECO:0000313" key="1">
    <source>
        <dbReference type="EMBL" id="EEF58553.1"/>
    </source>
</evidence>
<dbReference type="AlphaFoldDB" id="B9XNL3"/>
<keyword evidence="2" id="KW-1185">Reference proteome</keyword>
<dbReference type="Proteomes" id="UP000003688">
    <property type="component" value="Unassembled WGS sequence"/>
</dbReference>
<dbReference type="RefSeq" id="WP_007417400.1">
    <property type="nucleotide sequence ID" value="NZ_ABOX02000041.1"/>
</dbReference>
<dbReference type="STRING" id="320771.Cflav_PD1743"/>
<sequence length="163" mass="19086">MLPNFKWPKPEDARDDKLIRDIINHKCQIISIPEDKHGPAYSFSVGLYLHFMHPEIVIFSLQPKTAAITINNICRLIQQGRRFQHGDTVHDLFDTVDVAMIDVDRRCYGYFLGTALWFYRSINEEFPTLQLVWPDKHGNLPWDETVNPQVKQMQPLLGTFRHP</sequence>
<name>B9XNL3_PEDPL</name>
<dbReference type="EMBL" id="ABOX02000041">
    <property type="protein sequence ID" value="EEF58553.1"/>
    <property type="molecule type" value="Genomic_DNA"/>
</dbReference>
<dbReference type="Pfam" id="PF14081">
    <property type="entry name" value="DUF4262"/>
    <property type="match status" value="1"/>
</dbReference>
<dbReference type="InterPro" id="IPR025358">
    <property type="entry name" value="DUF4262"/>
</dbReference>
<organism evidence="1 2">
    <name type="scientific">Pedosphaera parvula (strain Ellin514)</name>
    <dbReference type="NCBI Taxonomy" id="320771"/>
    <lineage>
        <taxon>Bacteria</taxon>
        <taxon>Pseudomonadati</taxon>
        <taxon>Verrucomicrobiota</taxon>
        <taxon>Pedosphaerae</taxon>
        <taxon>Pedosphaerales</taxon>
        <taxon>Pedosphaeraceae</taxon>
        <taxon>Pedosphaera</taxon>
    </lineage>
</organism>
<proteinExistence type="predicted"/>
<reference evidence="1 2" key="1">
    <citation type="journal article" date="2011" name="J. Bacteriol.">
        <title>Genome sequence of 'Pedosphaera parvula' Ellin514, an aerobic Verrucomicrobial isolate from pasture soil.</title>
        <authorList>
            <person name="Kant R."/>
            <person name="van Passel M.W."/>
            <person name="Sangwan P."/>
            <person name="Palva A."/>
            <person name="Lucas S."/>
            <person name="Copeland A."/>
            <person name="Lapidus A."/>
            <person name="Glavina Del Rio T."/>
            <person name="Dalin E."/>
            <person name="Tice H."/>
            <person name="Bruce D."/>
            <person name="Goodwin L."/>
            <person name="Pitluck S."/>
            <person name="Chertkov O."/>
            <person name="Larimer F.W."/>
            <person name="Land M.L."/>
            <person name="Hauser L."/>
            <person name="Brettin T.S."/>
            <person name="Detter J.C."/>
            <person name="Han S."/>
            <person name="de Vos W.M."/>
            <person name="Janssen P.H."/>
            <person name="Smidt H."/>
        </authorList>
    </citation>
    <scope>NUCLEOTIDE SEQUENCE [LARGE SCALE GENOMIC DNA]</scope>
    <source>
        <strain evidence="1 2">Ellin514</strain>
    </source>
</reference>
<gene>
    <name evidence="1" type="ORF">Cflav_PD1743</name>
</gene>
<evidence type="ECO:0000313" key="2">
    <source>
        <dbReference type="Proteomes" id="UP000003688"/>
    </source>
</evidence>
<dbReference type="OrthoDB" id="9793188at2"/>
<protein>
    <recommendedName>
        <fullName evidence="3">DUF4262 domain-containing protein</fullName>
    </recommendedName>
</protein>